<evidence type="ECO:0000313" key="1">
    <source>
        <dbReference type="EnsemblPlants" id="Kaladp0083s0091.1.v1.1"/>
    </source>
</evidence>
<organism evidence="1 2">
    <name type="scientific">Kalanchoe fedtschenkoi</name>
    <name type="common">Lavender scallops</name>
    <name type="synonym">South American air plant</name>
    <dbReference type="NCBI Taxonomy" id="63787"/>
    <lineage>
        <taxon>Eukaryota</taxon>
        <taxon>Viridiplantae</taxon>
        <taxon>Streptophyta</taxon>
        <taxon>Embryophyta</taxon>
        <taxon>Tracheophyta</taxon>
        <taxon>Spermatophyta</taxon>
        <taxon>Magnoliopsida</taxon>
        <taxon>eudicotyledons</taxon>
        <taxon>Gunneridae</taxon>
        <taxon>Pentapetalae</taxon>
        <taxon>Saxifragales</taxon>
        <taxon>Crassulaceae</taxon>
        <taxon>Kalanchoe</taxon>
    </lineage>
</organism>
<dbReference type="AlphaFoldDB" id="A0A7N0USI3"/>
<dbReference type="EnsemblPlants" id="Kaladp0083s0091.1.v1.1">
    <property type="protein sequence ID" value="Kaladp0083s0091.1.v1.1"/>
    <property type="gene ID" value="Kaladp0083s0091.v1.1"/>
</dbReference>
<accession>A0A7N0USI3</accession>
<reference evidence="1" key="1">
    <citation type="submission" date="2021-01" db="UniProtKB">
        <authorList>
            <consortium name="EnsemblPlants"/>
        </authorList>
    </citation>
    <scope>IDENTIFICATION</scope>
</reference>
<dbReference type="Proteomes" id="UP000594263">
    <property type="component" value="Unplaced"/>
</dbReference>
<proteinExistence type="predicted"/>
<keyword evidence="2" id="KW-1185">Reference proteome</keyword>
<name>A0A7N0USI3_KALFE</name>
<dbReference type="Gramene" id="Kaladp0083s0091.1.v1.1">
    <property type="protein sequence ID" value="Kaladp0083s0091.1.v1.1"/>
    <property type="gene ID" value="Kaladp0083s0091.v1.1"/>
</dbReference>
<evidence type="ECO:0000313" key="2">
    <source>
        <dbReference type="Proteomes" id="UP000594263"/>
    </source>
</evidence>
<sequence>MPREASFPCLLGWFTRAQASTGRNSRGQRRIRSRFYGPTPFESGWPTPPRTVMFDWAYTHSLTYAVPPQLTLALGLLLFLT</sequence>
<protein>
    <submittedName>
        <fullName evidence="1">Uncharacterized protein</fullName>
    </submittedName>
</protein>